<evidence type="ECO:0000313" key="2">
    <source>
        <dbReference type="Proteomes" id="UP000182569"/>
    </source>
</evidence>
<dbReference type="RefSeq" id="WP_071613328.1">
    <property type="nucleotide sequence ID" value="NZ_CP015756.1"/>
</dbReference>
<dbReference type="KEGG" id="ceu:A7L45_13595"/>
<reference evidence="2" key="1">
    <citation type="journal article" date="2016" name="Front. Microbiol.">
        <title>Complete Genome Sequence of Clostridium estertheticum DSM 8809, a Microbe Identified in Spoiled Vacuum Packed Beef.</title>
        <authorList>
            <person name="Yu Z."/>
            <person name="Gunn L."/>
            <person name="Brennan E."/>
            <person name="Reid R."/>
            <person name="Wall P.G."/>
            <person name="Gaora O.P."/>
            <person name="Hurley D."/>
            <person name="Bolton D."/>
            <person name="Fanning S."/>
        </authorList>
    </citation>
    <scope>NUCLEOTIDE SEQUENCE [LARGE SCALE GENOMIC DNA]</scope>
    <source>
        <strain evidence="2">DSM 8809</strain>
    </source>
</reference>
<gene>
    <name evidence="1" type="ORF">A7L45_13595</name>
</gene>
<dbReference type="STRING" id="1552.A7L45_13595"/>
<dbReference type="OrthoDB" id="1913225at2"/>
<dbReference type="EMBL" id="CP015756">
    <property type="protein sequence ID" value="APC41035.1"/>
    <property type="molecule type" value="Genomic_DNA"/>
</dbReference>
<dbReference type="Proteomes" id="UP000182569">
    <property type="component" value="Chromosome"/>
</dbReference>
<sequence length="237" mass="26961">MATKGFTKINNSIIFDLNLSCEAIGLYAKLQYLSTMDNFSIRREHIKSISGYGETAFRRVWKELKDKGVLIENKTSNKGRYEYIYTLKNNEGATKVVAPVKKKKLKHLDSNCDAPLDGQIHIDDVLGSEQQEVVSINEDVRAVAEVTGLKDVDVAELLKVASNNVAKVIECHNYSVAQENVKDIFNYTKWAIKNNKVLKCKKEYSAKGTFNDYPQRTYDFEKLEKALLYGEQYELPA</sequence>
<evidence type="ECO:0008006" key="3">
    <source>
        <dbReference type="Google" id="ProtNLM"/>
    </source>
</evidence>
<evidence type="ECO:0000313" key="1">
    <source>
        <dbReference type="EMBL" id="APC41035.1"/>
    </source>
</evidence>
<protein>
    <recommendedName>
        <fullName evidence="3">Helix-turn-helix domain-containing protein</fullName>
    </recommendedName>
</protein>
<dbReference type="AlphaFoldDB" id="A0A1J0GI98"/>
<proteinExistence type="predicted"/>
<name>A0A1J0GI98_9CLOT</name>
<accession>A0A1J0GI98</accession>
<keyword evidence="2" id="KW-1185">Reference proteome</keyword>
<organism evidence="1 2">
    <name type="scientific">Clostridium estertheticum subsp. estertheticum</name>
    <dbReference type="NCBI Taxonomy" id="1552"/>
    <lineage>
        <taxon>Bacteria</taxon>
        <taxon>Bacillati</taxon>
        <taxon>Bacillota</taxon>
        <taxon>Clostridia</taxon>
        <taxon>Eubacteriales</taxon>
        <taxon>Clostridiaceae</taxon>
        <taxon>Clostridium</taxon>
    </lineage>
</organism>